<keyword evidence="3" id="KW-1185">Reference proteome</keyword>
<feature type="compositionally biased region" description="Gly residues" evidence="1">
    <location>
        <begin position="36"/>
        <end position="53"/>
    </location>
</feature>
<accession>A0A8J3VP36</accession>
<evidence type="ECO:0000256" key="1">
    <source>
        <dbReference type="SAM" id="MobiDB-lite"/>
    </source>
</evidence>
<protein>
    <submittedName>
        <fullName evidence="2">Uncharacterized protein</fullName>
    </submittedName>
</protein>
<name>A0A8J3VP36_9ACTN</name>
<proteinExistence type="predicted"/>
<evidence type="ECO:0000313" key="2">
    <source>
        <dbReference type="EMBL" id="GIH13690.1"/>
    </source>
</evidence>
<comment type="caution">
    <text evidence="2">The sequence shown here is derived from an EMBL/GenBank/DDBJ whole genome shotgun (WGS) entry which is preliminary data.</text>
</comment>
<dbReference type="EMBL" id="BONZ01000015">
    <property type="protein sequence ID" value="GIH13690.1"/>
    <property type="molecule type" value="Genomic_DNA"/>
</dbReference>
<dbReference type="AlphaFoldDB" id="A0A8J3VP36"/>
<dbReference type="Proteomes" id="UP000642748">
    <property type="component" value="Unassembled WGS sequence"/>
</dbReference>
<evidence type="ECO:0000313" key="3">
    <source>
        <dbReference type="Proteomes" id="UP000642748"/>
    </source>
</evidence>
<feature type="region of interest" description="Disordered" evidence="1">
    <location>
        <begin position="1"/>
        <end position="57"/>
    </location>
</feature>
<organism evidence="2 3">
    <name type="scientific">Rugosimonospora africana</name>
    <dbReference type="NCBI Taxonomy" id="556532"/>
    <lineage>
        <taxon>Bacteria</taxon>
        <taxon>Bacillati</taxon>
        <taxon>Actinomycetota</taxon>
        <taxon>Actinomycetes</taxon>
        <taxon>Micromonosporales</taxon>
        <taxon>Micromonosporaceae</taxon>
        <taxon>Rugosimonospora</taxon>
    </lineage>
</organism>
<sequence length="70" mass="6827">MAPSSQSIDTAVIRYEPTASIPADPATNGTHPGTAVRGGDGDSCGSSSGGPGGVSSTILLVDTELHFTGP</sequence>
<gene>
    <name evidence="2" type="ORF">Raf01_18620</name>
</gene>
<reference evidence="2" key="1">
    <citation type="submission" date="2021-01" db="EMBL/GenBank/DDBJ databases">
        <title>Whole genome shotgun sequence of Rugosimonospora africana NBRC 104875.</title>
        <authorList>
            <person name="Komaki H."/>
            <person name="Tamura T."/>
        </authorList>
    </citation>
    <scope>NUCLEOTIDE SEQUENCE</scope>
    <source>
        <strain evidence="2">NBRC 104875</strain>
    </source>
</reference>